<protein>
    <submittedName>
        <fullName evidence="1">Uncharacterized protein</fullName>
    </submittedName>
</protein>
<keyword evidence="2" id="KW-1185">Reference proteome</keyword>
<organism evidence="1 2">
    <name type="scientific">Gimesia panareensis</name>
    <dbReference type="NCBI Taxonomy" id="2527978"/>
    <lineage>
        <taxon>Bacteria</taxon>
        <taxon>Pseudomonadati</taxon>
        <taxon>Planctomycetota</taxon>
        <taxon>Planctomycetia</taxon>
        <taxon>Planctomycetales</taxon>
        <taxon>Planctomycetaceae</taxon>
        <taxon>Gimesia</taxon>
    </lineage>
</organism>
<reference evidence="1 2" key="1">
    <citation type="submission" date="2019-03" db="EMBL/GenBank/DDBJ databases">
        <title>Deep-cultivation of Planctomycetes and their phenomic and genomic characterization uncovers novel biology.</title>
        <authorList>
            <person name="Wiegand S."/>
            <person name="Jogler M."/>
            <person name="Boedeker C."/>
            <person name="Pinto D."/>
            <person name="Vollmers J."/>
            <person name="Rivas-Marin E."/>
            <person name="Kohn T."/>
            <person name="Peeters S.H."/>
            <person name="Heuer A."/>
            <person name="Rast P."/>
            <person name="Oberbeckmann S."/>
            <person name="Bunk B."/>
            <person name="Jeske O."/>
            <person name="Meyerdierks A."/>
            <person name="Storesund J.E."/>
            <person name="Kallscheuer N."/>
            <person name="Luecker S."/>
            <person name="Lage O.M."/>
            <person name="Pohl T."/>
            <person name="Merkel B.J."/>
            <person name="Hornburger P."/>
            <person name="Mueller R.-W."/>
            <person name="Bruemmer F."/>
            <person name="Labrenz M."/>
            <person name="Spormann A.M."/>
            <person name="Op den Camp H."/>
            <person name="Overmann J."/>
            <person name="Amann R."/>
            <person name="Jetten M.S.M."/>
            <person name="Mascher T."/>
            <person name="Medema M.H."/>
            <person name="Devos D.P."/>
            <person name="Kaster A.-K."/>
            <person name="Ovreas L."/>
            <person name="Rohde M."/>
            <person name="Galperin M.Y."/>
            <person name="Jogler C."/>
        </authorList>
    </citation>
    <scope>NUCLEOTIDE SEQUENCE [LARGE SCALE GENOMIC DNA]</scope>
    <source>
        <strain evidence="1 2">Enr10</strain>
    </source>
</reference>
<name>A0A517Q0D3_9PLAN</name>
<evidence type="ECO:0000313" key="1">
    <source>
        <dbReference type="EMBL" id="QDT25082.1"/>
    </source>
</evidence>
<sequence length="154" mass="17982">MYTIQSEGTRFWTGTTGETQVILGGVLPDIRVYIFNREGKFLELKSFSIEVLLGGAGMSNEDLFLSVEKALRQVMHLLGIHEGTIKIQEYADEVFSLSELTDELQDFVNNRERYTDDEKEELDEIYNDWKNSQYYALYWVEEYWMTSEGELECS</sequence>
<dbReference type="EMBL" id="CP037421">
    <property type="protein sequence ID" value="QDT25082.1"/>
    <property type="molecule type" value="Genomic_DNA"/>
</dbReference>
<evidence type="ECO:0000313" key="2">
    <source>
        <dbReference type="Proteomes" id="UP000315647"/>
    </source>
</evidence>
<dbReference type="Proteomes" id="UP000315647">
    <property type="component" value="Chromosome"/>
</dbReference>
<dbReference type="AlphaFoldDB" id="A0A517Q0D3"/>
<accession>A0A517Q0D3</accession>
<proteinExistence type="predicted"/>
<gene>
    <name evidence="1" type="ORF">Enr10x_03760</name>
</gene>